<dbReference type="InterPro" id="IPR036770">
    <property type="entry name" value="Ankyrin_rpt-contain_sf"/>
</dbReference>
<accession>A0A7S4E364</accession>
<dbReference type="Pfam" id="PF00023">
    <property type="entry name" value="Ank"/>
    <property type="match status" value="1"/>
</dbReference>
<dbReference type="EMBL" id="CAKKNE010000001">
    <property type="protein sequence ID" value="CAH0364092.1"/>
    <property type="molecule type" value="Genomic_DNA"/>
</dbReference>
<dbReference type="EMBL" id="HBIW01003757">
    <property type="protein sequence ID" value="CAE0687667.1"/>
    <property type="molecule type" value="Transcribed_RNA"/>
</dbReference>
<protein>
    <submittedName>
        <fullName evidence="2">Uncharacterized protein</fullName>
    </submittedName>
</protein>
<dbReference type="OrthoDB" id="20872at2759"/>
<keyword evidence="1" id="KW-0812">Transmembrane</keyword>
<dbReference type="InterPro" id="IPR002110">
    <property type="entry name" value="Ankyrin_rpt"/>
</dbReference>
<dbReference type="AlphaFoldDB" id="A0A7S4E364"/>
<feature type="transmembrane region" description="Helical" evidence="1">
    <location>
        <begin position="306"/>
        <end position="328"/>
    </location>
</feature>
<dbReference type="Proteomes" id="UP000789595">
    <property type="component" value="Unassembled WGS sequence"/>
</dbReference>
<sequence>MALVPRQLTRAEQDELYGVEAYDYAGHGGGLFQKRGDEFIRAMHDWLRAHHVDDFDRPGWGVGPRGSGRTLLWWATLAPWPHPNHDGPSAECWLRLARDLIARGADPSNSCHEMGITALMNACGCRGWRAAPSMEMVSLLVDAGADVRAKARGPLINSHIVNGASSITRESGLTALSFVLRQEETYWDPLTHSYKELSTRDTLKIVHVLLRAGAPLDACFGDKSAEEVLREQERKRPAYAADPHFAELKRVFRGVRAAKGSYARYAKKEILVLLALVRKGRAATTWFYAGDHRTAFDILAKSPNEIVWHVLAFSFGISVGSAGAGGYYDSRPRTPTLNVEDFDNDALSIEDEGEFVIEE</sequence>
<keyword evidence="4" id="KW-1185">Reference proteome</keyword>
<keyword evidence="1" id="KW-1133">Transmembrane helix</keyword>
<evidence type="ECO:0000313" key="3">
    <source>
        <dbReference type="EMBL" id="CAH0364092.1"/>
    </source>
</evidence>
<name>A0A7S4E364_9STRA</name>
<evidence type="ECO:0000256" key="1">
    <source>
        <dbReference type="SAM" id="Phobius"/>
    </source>
</evidence>
<evidence type="ECO:0000313" key="4">
    <source>
        <dbReference type="Proteomes" id="UP000789595"/>
    </source>
</evidence>
<evidence type="ECO:0000313" key="2">
    <source>
        <dbReference type="EMBL" id="CAE0687667.1"/>
    </source>
</evidence>
<dbReference type="SUPFAM" id="SSF48403">
    <property type="entry name" value="Ankyrin repeat"/>
    <property type="match status" value="1"/>
</dbReference>
<reference evidence="2" key="1">
    <citation type="submission" date="2021-01" db="EMBL/GenBank/DDBJ databases">
        <authorList>
            <person name="Corre E."/>
            <person name="Pelletier E."/>
            <person name="Niang G."/>
            <person name="Scheremetjew M."/>
            <person name="Finn R."/>
            <person name="Kale V."/>
            <person name="Holt S."/>
            <person name="Cochrane G."/>
            <person name="Meng A."/>
            <person name="Brown T."/>
            <person name="Cohen L."/>
        </authorList>
    </citation>
    <scope>NUCLEOTIDE SEQUENCE</scope>
    <source>
        <strain evidence="2">CCMP1756</strain>
    </source>
</reference>
<proteinExistence type="predicted"/>
<gene>
    <name evidence="2" type="ORF">PCAL00307_LOCUS3101</name>
    <name evidence="3" type="ORF">PECAL_1P04440</name>
</gene>
<reference evidence="3" key="2">
    <citation type="submission" date="2021-11" db="EMBL/GenBank/DDBJ databases">
        <authorList>
            <consortium name="Genoscope - CEA"/>
            <person name="William W."/>
        </authorList>
    </citation>
    <scope>NUCLEOTIDE SEQUENCE</scope>
</reference>
<keyword evidence="1" id="KW-0472">Membrane</keyword>
<organism evidence="2">
    <name type="scientific">Pelagomonas calceolata</name>
    <dbReference type="NCBI Taxonomy" id="35677"/>
    <lineage>
        <taxon>Eukaryota</taxon>
        <taxon>Sar</taxon>
        <taxon>Stramenopiles</taxon>
        <taxon>Ochrophyta</taxon>
        <taxon>Pelagophyceae</taxon>
        <taxon>Pelagomonadales</taxon>
        <taxon>Pelagomonadaceae</taxon>
        <taxon>Pelagomonas</taxon>
    </lineage>
</organism>
<dbReference type="Gene3D" id="1.25.40.20">
    <property type="entry name" value="Ankyrin repeat-containing domain"/>
    <property type="match status" value="1"/>
</dbReference>